<dbReference type="EMBL" id="SPHZ02000005">
    <property type="protein sequence ID" value="KAF0918825.1"/>
    <property type="molecule type" value="Genomic_DNA"/>
</dbReference>
<comment type="caution">
    <text evidence="2">The sequence shown here is derived from an EMBL/GenBank/DDBJ whole genome shotgun (WGS) entry which is preliminary data.</text>
</comment>
<dbReference type="Proteomes" id="UP000479710">
    <property type="component" value="Unassembled WGS sequence"/>
</dbReference>
<evidence type="ECO:0000313" key="3">
    <source>
        <dbReference type="Proteomes" id="UP000479710"/>
    </source>
</evidence>
<feature type="compositionally biased region" description="Low complexity" evidence="1">
    <location>
        <begin position="18"/>
        <end position="27"/>
    </location>
</feature>
<name>A0A6G1E123_9ORYZ</name>
<evidence type="ECO:0000256" key="1">
    <source>
        <dbReference type="SAM" id="MobiDB-lite"/>
    </source>
</evidence>
<reference evidence="2 3" key="1">
    <citation type="submission" date="2019-11" db="EMBL/GenBank/DDBJ databases">
        <title>Whole genome sequence of Oryza granulata.</title>
        <authorList>
            <person name="Li W."/>
        </authorList>
    </citation>
    <scope>NUCLEOTIDE SEQUENCE [LARGE SCALE GENOMIC DNA]</scope>
    <source>
        <strain evidence="3">cv. Menghai</strain>
        <tissue evidence="2">Leaf</tissue>
    </source>
</reference>
<evidence type="ECO:0000313" key="2">
    <source>
        <dbReference type="EMBL" id="KAF0918825.1"/>
    </source>
</evidence>
<sequence length="86" mass="9605">MDHRTAPMDQRRRGGKKASASSSPAPACTDRWPVEMNVGSVRSDRFDGWTDDDHGFAFVQWFHTFECPATDLITTDMSVTSPQVSL</sequence>
<accession>A0A6G1E123</accession>
<keyword evidence="3" id="KW-1185">Reference proteome</keyword>
<dbReference type="AlphaFoldDB" id="A0A6G1E123"/>
<protein>
    <submittedName>
        <fullName evidence="2">Uncharacterized protein</fullName>
    </submittedName>
</protein>
<feature type="region of interest" description="Disordered" evidence="1">
    <location>
        <begin position="1"/>
        <end position="31"/>
    </location>
</feature>
<proteinExistence type="predicted"/>
<organism evidence="2 3">
    <name type="scientific">Oryza meyeriana var. granulata</name>
    <dbReference type="NCBI Taxonomy" id="110450"/>
    <lineage>
        <taxon>Eukaryota</taxon>
        <taxon>Viridiplantae</taxon>
        <taxon>Streptophyta</taxon>
        <taxon>Embryophyta</taxon>
        <taxon>Tracheophyta</taxon>
        <taxon>Spermatophyta</taxon>
        <taxon>Magnoliopsida</taxon>
        <taxon>Liliopsida</taxon>
        <taxon>Poales</taxon>
        <taxon>Poaceae</taxon>
        <taxon>BOP clade</taxon>
        <taxon>Oryzoideae</taxon>
        <taxon>Oryzeae</taxon>
        <taxon>Oryzinae</taxon>
        <taxon>Oryza</taxon>
        <taxon>Oryza meyeriana</taxon>
    </lineage>
</organism>
<feature type="compositionally biased region" description="Basic and acidic residues" evidence="1">
    <location>
        <begin position="1"/>
        <end position="12"/>
    </location>
</feature>
<gene>
    <name evidence="2" type="ORF">E2562_026198</name>
</gene>